<dbReference type="RefSeq" id="WP_270896566.1">
    <property type="nucleotide sequence ID" value="NZ_JBHSPF010000039.1"/>
</dbReference>
<proteinExistence type="predicted"/>
<organism evidence="2 3">
    <name type="scientific">Aliibacillus thermotolerans</name>
    <dbReference type="NCBI Taxonomy" id="1834418"/>
    <lineage>
        <taxon>Bacteria</taxon>
        <taxon>Bacillati</taxon>
        <taxon>Bacillota</taxon>
        <taxon>Bacilli</taxon>
        <taxon>Bacillales</taxon>
        <taxon>Bacillaceae</taxon>
        <taxon>Aliibacillus</taxon>
    </lineage>
</organism>
<accession>A0ABW0U9D1</accession>
<dbReference type="Proteomes" id="UP001596143">
    <property type="component" value="Unassembled WGS sequence"/>
</dbReference>
<feature type="transmembrane region" description="Helical" evidence="1">
    <location>
        <begin position="30"/>
        <end position="54"/>
    </location>
</feature>
<keyword evidence="1" id="KW-0472">Membrane</keyword>
<dbReference type="EMBL" id="JBHSPF010000039">
    <property type="protein sequence ID" value="MFC5628915.1"/>
    <property type="molecule type" value="Genomic_DNA"/>
</dbReference>
<keyword evidence="1" id="KW-0812">Transmembrane</keyword>
<evidence type="ECO:0000256" key="1">
    <source>
        <dbReference type="SAM" id="Phobius"/>
    </source>
</evidence>
<evidence type="ECO:0000313" key="3">
    <source>
        <dbReference type="Proteomes" id="UP001596143"/>
    </source>
</evidence>
<sequence>MSKLFSLFVFIALIVNFLMKNKQKLKLLNFQQIIGILLSFIVSVALATFLIYYVGNWIADQIPYEWMSSLFFFLLIVTVLIGVKLSLHQWIEKITNGMFGSE</sequence>
<keyword evidence="3" id="KW-1185">Reference proteome</keyword>
<gene>
    <name evidence="2" type="ORF">ACFPTR_08520</name>
</gene>
<reference evidence="3" key="1">
    <citation type="journal article" date="2019" name="Int. J. Syst. Evol. Microbiol.">
        <title>The Global Catalogue of Microorganisms (GCM) 10K type strain sequencing project: providing services to taxonomists for standard genome sequencing and annotation.</title>
        <authorList>
            <consortium name="The Broad Institute Genomics Platform"/>
            <consortium name="The Broad Institute Genome Sequencing Center for Infectious Disease"/>
            <person name="Wu L."/>
            <person name="Ma J."/>
        </authorList>
    </citation>
    <scope>NUCLEOTIDE SEQUENCE [LARGE SCALE GENOMIC DNA]</scope>
    <source>
        <strain evidence="3">CGMCC 1.15790</strain>
    </source>
</reference>
<name>A0ABW0U9D1_9BACI</name>
<comment type="caution">
    <text evidence="2">The sequence shown here is derived from an EMBL/GenBank/DDBJ whole genome shotgun (WGS) entry which is preliminary data.</text>
</comment>
<feature type="transmembrane region" description="Helical" evidence="1">
    <location>
        <begin position="66"/>
        <end position="87"/>
    </location>
</feature>
<protein>
    <submittedName>
        <fullName evidence="2">Uncharacterized protein</fullName>
    </submittedName>
</protein>
<evidence type="ECO:0000313" key="2">
    <source>
        <dbReference type="EMBL" id="MFC5628915.1"/>
    </source>
</evidence>
<keyword evidence="1" id="KW-1133">Transmembrane helix</keyword>